<feature type="region of interest" description="Disordered" evidence="1">
    <location>
        <begin position="433"/>
        <end position="473"/>
    </location>
</feature>
<organism evidence="3 4">
    <name type="scientific">Frankia alni (strain DSM 45986 / CECT 9034 / ACN14a)</name>
    <dbReference type="NCBI Taxonomy" id="326424"/>
    <lineage>
        <taxon>Bacteria</taxon>
        <taxon>Bacillati</taxon>
        <taxon>Actinomycetota</taxon>
        <taxon>Actinomycetes</taxon>
        <taxon>Frankiales</taxon>
        <taxon>Frankiaceae</taxon>
        <taxon>Frankia</taxon>
    </lineage>
</organism>
<dbReference type="SUPFAM" id="SSF52540">
    <property type="entry name" value="P-loop containing nucleoside triphosphate hydrolases"/>
    <property type="match status" value="2"/>
</dbReference>
<dbReference type="AlphaFoldDB" id="Q0REG8"/>
<evidence type="ECO:0000256" key="1">
    <source>
        <dbReference type="SAM" id="MobiDB-lite"/>
    </source>
</evidence>
<feature type="compositionally biased region" description="Low complexity" evidence="1">
    <location>
        <begin position="665"/>
        <end position="680"/>
    </location>
</feature>
<gene>
    <name evidence="3" type="ordered locus">FRAAL5509</name>
</gene>
<feature type="region of interest" description="Disordered" evidence="1">
    <location>
        <begin position="391"/>
        <end position="416"/>
    </location>
</feature>
<protein>
    <recommendedName>
        <fullName evidence="2">AAA+ ATPase domain-containing protein</fullName>
    </recommendedName>
</protein>
<reference evidence="3 4" key="1">
    <citation type="journal article" date="2007" name="Genome Res.">
        <title>Genome characteristics of facultatively symbiotic Frankia sp. strains reflect host range and host plant biogeography.</title>
        <authorList>
            <person name="Normand P."/>
            <person name="Lapierre P."/>
            <person name="Tisa L.S."/>
            <person name="Gogarten J.P."/>
            <person name="Alloisio N."/>
            <person name="Bagnarol E."/>
            <person name="Bassi C.A."/>
            <person name="Berry A.M."/>
            <person name="Bickhart D.M."/>
            <person name="Choisne N."/>
            <person name="Couloux A."/>
            <person name="Cournoyer B."/>
            <person name="Cruveiller S."/>
            <person name="Daubin V."/>
            <person name="Demange N."/>
            <person name="Francino M.P."/>
            <person name="Goltsman E."/>
            <person name="Huang Y."/>
            <person name="Kopp O.R."/>
            <person name="Labarre L."/>
            <person name="Lapidus A."/>
            <person name="Lavire C."/>
            <person name="Marechal J."/>
            <person name="Martinez M."/>
            <person name="Mastronunzio J.E."/>
            <person name="Mullin B.C."/>
            <person name="Niemann J."/>
            <person name="Pujic P."/>
            <person name="Rawnsley T."/>
            <person name="Rouy Z."/>
            <person name="Schenowitz C."/>
            <person name="Sellstedt A."/>
            <person name="Tavares F."/>
            <person name="Tomkins J.P."/>
            <person name="Vallenet D."/>
            <person name="Valverde C."/>
            <person name="Wall L.G."/>
            <person name="Wang Y."/>
            <person name="Medigue C."/>
            <person name="Benson D.R."/>
        </authorList>
    </citation>
    <scope>NUCLEOTIDE SEQUENCE [LARGE SCALE GENOMIC DNA]</scope>
    <source>
        <strain evidence="4">DSM 45986 / CECT 9034 / ACN14a</strain>
    </source>
</reference>
<dbReference type="Gene3D" id="3.40.50.300">
    <property type="entry name" value="P-loop containing nucleotide triphosphate hydrolases"/>
    <property type="match status" value="2"/>
</dbReference>
<dbReference type="OrthoDB" id="3881471at2"/>
<evidence type="ECO:0000313" key="3">
    <source>
        <dbReference type="EMBL" id="CAJ64142.1"/>
    </source>
</evidence>
<dbReference type="PANTHER" id="PTHR30121">
    <property type="entry name" value="UNCHARACTERIZED PROTEIN YJGR-RELATED"/>
    <property type="match status" value="1"/>
</dbReference>
<dbReference type="RefSeq" id="WP_011606593.1">
    <property type="nucleotide sequence ID" value="NC_008278.1"/>
</dbReference>
<dbReference type="InterPro" id="IPR003593">
    <property type="entry name" value="AAA+_ATPase"/>
</dbReference>
<dbReference type="InterPro" id="IPR002789">
    <property type="entry name" value="HerA_central"/>
</dbReference>
<dbReference type="SMART" id="SM00382">
    <property type="entry name" value="AAA"/>
    <property type="match status" value="2"/>
</dbReference>
<dbReference type="EMBL" id="CT573213">
    <property type="protein sequence ID" value="CAJ64142.1"/>
    <property type="molecule type" value="Genomic_DNA"/>
</dbReference>
<dbReference type="PANTHER" id="PTHR30121:SF11">
    <property type="entry name" value="AAA+ ATPASE DOMAIN-CONTAINING PROTEIN"/>
    <property type="match status" value="1"/>
</dbReference>
<feature type="compositionally biased region" description="Polar residues" evidence="1">
    <location>
        <begin position="455"/>
        <end position="465"/>
    </location>
</feature>
<feature type="compositionally biased region" description="Low complexity" evidence="1">
    <location>
        <begin position="391"/>
        <end position="414"/>
    </location>
</feature>
<dbReference type="InterPro" id="IPR051162">
    <property type="entry name" value="T4SS_component"/>
</dbReference>
<dbReference type="STRING" id="326424.FRAAL5509"/>
<dbReference type="Pfam" id="PF01935">
    <property type="entry name" value="DUF87"/>
    <property type="match status" value="1"/>
</dbReference>
<sequence length="1128" mass="119796">MITELDALAAVRLDWVHALEDVWRSSPVHVDGLHTQPRRRILAALMEADTRKPLGVVVQGQAGAGKTHLLGWVRQQVQELGGYFFLVGHASSEAFHASVVGSMLSDLFRPVDGETQLRRFLRSLCELLRVPAELTASVVGETALEPGHLKDLIVALGDHDRALARECQHTLRALTLYNSDDYDELTVGETYLRSMDEQEPGERARRGIRPATRRPADIVHELSRLLALTGPSVIAVDQVDTVVAEAAVRDDDPDGRRGGSVAFNVLADGLLMLHERTERTLCLLACLPASWILFRENAVTSVRDRFHEIMPLNRLEDPAITVRIIERRFREDFDRIGFTPPYPTWPVKRAAFDRAPHYTPRELLQRIDRHLETCLSAGVVRELDDFSAQPDAHAAARAAEPATPDASATAAGSAGTVGSGMAGIAGEVAGQAEAQPAAASQEGARRVGSTPAADGNSTGPASTAGTPPHPAEPSLAALDAVFAELVATVPSVTPANEDIVMPELLNAGLTAWITENGGTRRGFGLEPSPSARPPLHARLSHILNAETGEQAQWSFRAITSGHGRAILPRITSACVMSGIAAGNPRRRLFLLRNTDWGHGTKTHEALAAFTEAGGVVHRLDRDDLATFAALRTLFDRQHPHLREWLTARRPASATSLLRTALGDAAVEPPGGAAEPEAGAARTVDDRAGAAGGCPTPANGSPDRVAGIPAPTKRTSAPGTPSAFVLGTSLASAEPARLDLAVLRRHVAIFAGSGSGKTVLIRRLIEEAALRGVSSIVLDPNNDLARLGEAWPSPPAGWQGEDKSLADDYLAGTDVVIWTPRRDGGRPVSFQPLPDFAGLRDDPDEFAAAIDAAVATLAARAGVTGATSRASIGRAILTAALRHFARGNRSGLTAFVELLADLPDGVTDLDPADKLAKGLAQTLRAAMVNDPLFGGQGAPVDPGALLRPAPGRRARVSVISLIGLPQDEQRQSFVNQLQLALFAWVKRNPAGERPLGGLFVMDEAQTFAPSGPTTACTASTLALAAQARKYGLGLVFATQAPKNLHNGIPGNATTQLFGRLNSPTQIDAARLMARASGGDAADIGRLGVGEFYATSEALTFEKIRTPLCLTHHPASPLTDEEVIARARED</sequence>
<keyword evidence="4" id="KW-1185">Reference proteome</keyword>
<feature type="domain" description="AAA+ ATPase" evidence="2">
    <location>
        <begin position="52"/>
        <end position="316"/>
    </location>
</feature>
<dbReference type="Proteomes" id="UP000000657">
    <property type="component" value="Chromosome"/>
</dbReference>
<feature type="compositionally biased region" description="Low complexity" evidence="1">
    <location>
        <begin position="433"/>
        <end position="442"/>
    </location>
</feature>
<feature type="domain" description="AAA+ ATPase" evidence="2">
    <location>
        <begin position="742"/>
        <end position="1069"/>
    </location>
</feature>
<dbReference type="HOGENOM" id="CLU_011350_0_0_11"/>
<accession>Q0REG8</accession>
<dbReference type="KEGG" id="fal:FRAAL5509"/>
<evidence type="ECO:0000259" key="2">
    <source>
        <dbReference type="SMART" id="SM00382"/>
    </source>
</evidence>
<dbReference type="CDD" id="cd01127">
    <property type="entry name" value="TrwB_TraG_TraD_VirD4"/>
    <property type="match status" value="1"/>
</dbReference>
<proteinExistence type="predicted"/>
<name>Q0REG8_FRAAA</name>
<evidence type="ECO:0000313" key="4">
    <source>
        <dbReference type="Proteomes" id="UP000000657"/>
    </source>
</evidence>
<dbReference type="eggNOG" id="COG0433">
    <property type="taxonomic scope" value="Bacteria"/>
</dbReference>
<feature type="region of interest" description="Disordered" evidence="1">
    <location>
        <begin position="665"/>
        <end position="719"/>
    </location>
</feature>
<dbReference type="InterPro" id="IPR027417">
    <property type="entry name" value="P-loop_NTPase"/>
</dbReference>